<dbReference type="AlphaFoldDB" id="B1X3U7"/>
<keyword evidence="3" id="KW-0963">Cytoplasm</keyword>
<dbReference type="InterPro" id="IPR006195">
    <property type="entry name" value="aa-tRNA-synth_II"/>
</dbReference>
<dbReference type="EMBL" id="CP000815">
    <property type="protein sequence ID" value="ACB42616.1"/>
    <property type="molecule type" value="Genomic_DNA"/>
</dbReference>
<name>B1X3U7_PAUCH</name>
<feature type="binding site" evidence="5">
    <location>
        <position position="125"/>
    </location>
    <ligand>
        <name>L-histidine</name>
        <dbReference type="ChEBI" id="CHEBI:57595"/>
    </ligand>
</feature>
<reference evidence="7" key="2">
    <citation type="journal article" date="2008" name="Curr. Biol.">
        <title>Chromatophore genome sequence of Paulinella sheds light on acquisition of photosynthesis by eukaryotes.</title>
        <authorList>
            <person name="Nowack E.C.M."/>
            <person name="Melkonian M."/>
            <person name="Gloeckner G."/>
        </authorList>
    </citation>
    <scope>NUCLEOTIDE SEQUENCE [LARGE SCALE GENOMIC DNA]</scope>
</reference>
<dbReference type="PANTHER" id="PTHR43707">
    <property type="entry name" value="HISTIDYL-TRNA SYNTHETASE"/>
    <property type="match status" value="1"/>
</dbReference>
<dbReference type="PROSITE" id="PS50862">
    <property type="entry name" value="AA_TRNA_LIGASE_II"/>
    <property type="match status" value="1"/>
</dbReference>
<dbReference type="Gene3D" id="3.30.930.10">
    <property type="entry name" value="Bira Bifunctional Protein, Domain 2"/>
    <property type="match status" value="1"/>
</dbReference>
<dbReference type="HAMAP" id="MF_00125">
    <property type="entry name" value="HisZ"/>
    <property type="match status" value="1"/>
</dbReference>
<evidence type="ECO:0000259" key="6">
    <source>
        <dbReference type="PROSITE" id="PS50862"/>
    </source>
</evidence>
<dbReference type="InterPro" id="IPR004517">
    <property type="entry name" value="HisZ"/>
</dbReference>
<keyword evidence="7" id="KW-0436">Ligase</keyword>
<evidence type="ECO:0000256" key="2">
    <source>
        <dbReference type="ARBA" id="ARBA00012815"/>
    </source>
</evidence>
<comment type="catalytic activity">
    <reaction evidence="4">
        <text>tRNA(His) + L-histidine + ATP = L-histidyl-tRNA(His) + AMP + diphosphate + H(+)</text>
        <dbReference type="Rhea" id="RHEA:17313"/>
        <dbReference type="Rhea" id="RHEA-COMP:9665"/>
        <dbReference type="Rhea" id="RHEA-COMP:9689"/>
        <dbReference type="ChEBI" id="CHEBI:15378"/>
        <dbReference type="ChEBI" id="CHEBI:30616"/>
        <dbReference type="ChEBI" id="CHEBI:33019"/>
        <dbReference type="ChEBI" id="CHEBI:57595"/>
        <dbReference type="ChEBI" id="CHEBI:78442"/>
        <dbReference type="ChEBI" id="CHEBI:78527"/>
        <dbReference type="ChEBI" id="CHEBI:456215"/>
        <dbReference type="EC" id="6.1.1.21"/>
    </reaction>
</comment>
<proteinExistence type="inferred from homology"/>
<evidence type="ECO:0000256" key="1">
    <source>
        <dbReference type="ARBA" id="ARBA00004496"/>
    </source>
</evidence>
<evidence type="ECO:0000256" key="5">
    <source>
        <dbReference type="PIRSR" id="PIRSR001549-1"/>
    </source>
</evidence>
<evidence type="ECO:0000256" key="4">
    <source>
        <dbReference type="ARBA" id="ARBA00047639"/>
    </source>
</evidence>
<dbReference type="GO" id="GO:0005737">
    <property type="term" value="C:cytoplasm"/>
    <property type="evidence" value="ECO:0007669"/>
    <property type="project" value="UniProtKB-SubCell"/>
</dbReference>
<dbReference type="EC" id="6.1.1.21" evidence="2"/>
<dbReference type="GO" id="GO:0004821">
    <property type="term" value="F:histidine-tRNA ligase activity"/>
    <property type="evidence" value="ECO:0007669"/>
    <property type="project" value="UniProtKB-EC"/>
</dbReference>
<evidence type="ECO:0000256" key="3">
    <source>
        <dbReference type="ARBA" id="ARBA00022490"/>
    </source>
</evidence>
<dbReference type="Pfam" id="PF13393">
    <property type="entry name" value="tRNA-synt_His"/>
    <property type="match status" value="1"/>
</dbReference>
<sequence>MALQPAAGSRDLNPQQVEINHRLCEKLAAVYKLWGYQEVSPPRVERLATLLAGGAIEPEAVVQLVANEALALRPEMTASIARAACTRMAGKMRPLRLWSTGTTFQGRIGYSGGLRIEETLQNGVEILGVHDSKADMELLQLLLTSFSELPFRPEHRPQLLIGHHRIVSDILTHLPMEHRALARDALTGFDPLAIQNQGLNEDDAQWLEEVLRLRGEPREIISKLKERLGATDALLDMEALLEIIIPRAEETGILIQLDPSFEPPLNLYNGLVFQLVCMGPDAPIIVANGGRYDALLGEFGAPESEAAGIGFSFAIEDIRELLFPMGKNYKPTGSILIAYSKNVTIKEAFSYQRHLHIQGLTSELQLTPCESLQQAESIARARGAFSLEWLDS</sequence>
<dbReference type="NCBIfam" id="NF008939">
    <property type="entry name" value="PRK12292.2-1"/>
    <property type="match status" value="1"/>
</dbReference>
<keyword evidence="7" id="KW-0934">Plastid</keyword>
<evidence type="ECO:0000313" key="7">
    <source>
        <dbReference type="EMBL" id="ACB42616.1"/>
    </source>
</evidence>
<accession>B1X3U7</accession>
<dbReference type="InterPro" id="IPR004516">
    <property type="entry name" value="HisRS/HisZ"/>
</dbReference>
<dbReference type="SUPFAM" id="SSF55681">
    <property type="entry name" value="Class II aaRS and biotin synthetases"/>
    <property type="match status" value="1"/>
</dbReference>
<comment type="subcellular location">
    <subcellularLocation>
        <location evidence="1">Cytoplasm</location>
    </subcellularLocation>
</comment>
<reference evidence="7" key="1">
    <citation type="submission" date="2007-08" db="EMBL/GenBank/DDBJ databases">
        <authorList>
            <person name="Gloeckner G."/>
            <person name="Nowack E."/>
            <person name="Melkonian M."/>
        </authorList>
    </citation>
    <scope>NUCLEOTIDE SEQUENCE</scope>
</reference>
<feature type="binding site" evidence="5">
    <location>
        <position position="121"/>
    </location>
    <ligand>
        <name>L-histidine</name>
        <dbReference type="ChEBI" id="CHEBI:57595"/>
    </ligand>
</feature>
<dbReference type="GO" id="GO:0000105">
    <property type="term" value="P:L-histidine biosynthetic process"/>
    <property type="evidence" value="ECO:0007669"/>
    <property type="project" value="InterPro"/>
</dbReference>
<feature type="domain" description="Aminoacyl-transfer RNA synthetases class-II family profile" evidence="6">
    <location>
        <begin position="8"/>
        <end position="331"/>
    </location>
</feature>
<dbReference type="GO" id="GO:0006427">
    <property type="term" value="P:histidyl-tRNA aminoacylation"/>
    <property type="evidence" value="ECO:0007669"/>
    <property type="project" value="TreeGrafter"/>
</dbReference>
<dbReference type="InterPro" id="IPR045864">
    <property type="entry name" value="aa-tRNA-synth_II/BPL/LPL"/>
</dbReference>
<dbReference type="InterPro" id="IPR041715">
    <property type="entry name" value="HisRS-like_core"/>
</dbReference>
<gene>
    <name evidence="7" type="primary">hisS</name>
    <name evidence="7" type="ordered locus">PCC_0166</name>
</gene>
<dbReference type="GeneID" id="6481488"/>
<dbReference type="RefSeq" id="YP_002048826.1">
    <property type="nucleotide sequence ID" value="NC_011087.1"/>
</dbReference>
<dbReference type="PIRSF" id="PIRSF001549">
    <property type="entry name" value="His-tRNA_synth"/>
    <property type="match status" value="1"/>
</dbReference>
<organism evidence="7">
    <name type="scientific">Paulinella chromatophora</name>
    <dbReference type="NCBI Taxonomy" id="39717"/>
    <lineage>
        <taxon>Eukaryota</taxon>
        <taxon>Sar</taxon>
        <taxon>Rhizaria</taxon>
        <taxon>Cercozoa</taxon>
        <taxon>Imbricatea</taxon>
        <taxon>Silicofilosea</taxon>
        <taxon>Euglyphida</taxon>
        <taxon>Paulinellidae</taxon>
        <taxon>Paulinella</taxon>
    </lineage>
</organism>
<protein>
    <recommendedName>
        <fullName evidence="2">histidine--tRNA ligase</fullName>
        <ecNumber evidence="2">6.1.1.21</ecNumber>
    </recommendedName>
</protein>
<dbReference type="PANTHER" id="PTHR43707:SF1">
    <property type="entry name" value="HISTIDINE--TRNA LIGASE, MITOCHONDRIAL-RELATED"/>
    <property type="match status" value="1"/>
</dbReference>
<geneLocation type="organellar chromatophore" evidence="7"/>
<feature type="binding site" evidence="5">
    <location>
        <begin position="75"/>
        <end position="77"/>
    </location>
    <ligand>
        <name>L-histidine</name>
        <dbReference type="ChEBI" id="CHEBI:57595"/>
    </ligand>
</feature>